<dbReference type="SUPFAM" id="SSF55785">
    <property type="entry name" value="PYP-like sensor domain (PAS domain)"/>
    <property type="match status" value="5"/>
</dbReference>
<dbReference type="Gene3D" id="3.30.565.10">
    <property type="entry name" value="Histidine kinase-like ATPase, C-terminal domain"/>
    <property type="match status" value="1"/>
</dbReference>
<dbReference type="Gene3D" id="3.30.450.20">
    <property type="entry name" value="PAS domain"/>
    <property type="match status" value="5"/>
</dbReference>
<dbReference type="RefSeq" id="WP_354660597.1">
    <property type="nucleotide sequence ID" value="NZ_JBEXAC010000001.1"/>
</dbReference>
<dbReference type="PANTHER" id="PTHR43304:SF1">
    <property type="entry name" value="PAC DOMAIN-CONTAINING PROTEIN"/>
    <property type="match status" value="1"/>
</dbReference>
<dbReference type="InterPro" id="IPR000014">
    <property type="entry name" value="PAS"/>
</dbReference>
<dbReference type="SUPFAM" id="SSF47384">
    <property type="entry name" value="Homodimeric domain of signal transducing histidine kinase"/>
    <property type="match status" value="1"/>
</dbReference>
<evidence type="ECO:0000256" key="4">
    <source>
        <dbReference type="ARBA" id="ARBA00022679"/>
    </source>
</evidence>
<protein>
    <recommendedName>
        <fullName evidence="2">histidine kinase</fullName>
        <ecNumber evidence="2">2.7.13.3</ecNumber>
    </recommendedName>
</protein>
<feature type="coiled-coil region" evidence="6">
    <location>
        <begin position="747"/>
        <end position="810"/>
    </location>
</feature>
<keyword evidence="3" id="KW-0597">Phosphoprotein</keyword>
<dbReference type="Proteomes" id="UP001549749">
    <property type="component" value="Unassembled WGS sequence"/>
</dbReference>
<dbReference type="Gene3D" id="1.10.287.130">
    <property type="match status" value="1"/>
</dbReference>
<evidence type="ECO:0000256" key="5">
    <source>
        <dbReference type="ARBA" id="ARBA00022777"/>
    </source>
</evidence>
<dbReference type="InterPro" id="IPR000700">
    <property type="entry name" value="PAS-assoc_C"/>
</dbReference>
<dbReference type="PROSITE" id="PS50109">
    <property type="entry name" value="HIS_KIN"/>
    <property type="match status" value="1"/>
</dbReference>
<dbReference type="Pfam" id="PF13426">
    <property type="entry name" value="PAS_9"/>
    <property type="match status" value="1"/>
</dbReference>
<dbReference type="NCBIfam" id="TIGR00229">
    <property type="entry name" value="sensory_box"/>
    <property type="match status" value="1"/>
</dbReference>
<feature type="domain" description="PAC" evidence="8">
    <location>
        <begin position="589"/>
        <end position="640"/>
    </location>
</feature>
<dbReference type="PROSITE" id="PS50113">
    <property type="entry name" value="PAC"/>
    <property type="match status" value="1"/>
</dbReference>
<keyword evidence="10" id="KW-1185">Reference proteome</keyword>
<dbReference type="EC" id="2.7.13.3" evidence="2"/>
<dbReference type="EMBL" id="JBEXAC010000001">
    <property type="protein sequence ID" value="MET6997962.1"/>
    <property type="molecule type" value="Genomic_DNA"/>
</dbReference>
<dbReference type="InterPro" id="IPR004358">
    <property type="entry name" value="Sig_transdc_His_kin-like_C"/>
</dbReference>
<evidence type="ECO:0000256" key="2">
    <source>
        <dbReference type="ARBA" id="ARBA00012438"/>
    </source>
</evidence>
<dbReference type="InterPro" id="IPR052162">
    <property type="entry name" value="Sensor_kinase/Photoreceptor"/>
</dbReference>
<dbReference type="PANTHER" id="PTHR43304">
    <property type="entry name" value="PHYTOCHROME-LIKE PROTEIN CPH1"/>
    <property type="match status" value="1"/>
</dbReference>
<dbReference type="InterPro" id="IPR036890">
    <property type="entry name" value="HATPase_C_sf"/>
</dbReference>
<keyword evidence="4" id="KW-0808">Transferase</keyword>
<proteinExistence type="predicted"/>
<feature type="domain" description="Histidine kinase" evidence="7">
    <location>
        <begin position="781"/>
        <end position="993"/>
    </location>
</feature>
<dbReference type="Pfam" id="PF02518">
    <property type="entry name" value="HATPase_c"/>
    <property type="match status" value="1"/>
</dbReference>
<organism evidence="9 10">
    <name type="scientific">Chitinophaga defluvii</name>
    <dbReference type="NCBI Taxonomy" id="3163343"/>
    <lineage>
        <taxon>Bacteria</taxon>
        <taxon>Pseudomonadati</taxon>
        <taxon>Bacteroidota</taxon>
        <taxon>Chitinophagia</taxon>
        <taxon>Chitinophagales</taxon>
        <taxon>Chitinophagaceae</taxon>
        <taxon>Chitinophaga</taxon>
    </lineage>
</organism>
<gene>
    <name evidence="9" type="ORF">ABR189_11305</name>
</gene>
<evidence type="ECO:0000313" key="9">
    <source>
        <dbReference type="EMBL" id="MET6997962.1"/>
    </source>
</evidence>
<dbReference type="InterPro" id="IPR003594">
    <property type="entry name" value="HATPase_dom"/>
</dbReference>
<comment type="caution">
    <text evidence="9">The sequence shown here is derived from an EMBL/GenBank/DDBJ whole genome shotgun (WGS) entry which is preliminary data.</text>
</comment>
<dbReference type="InterPro" id="IPR005467">
    <property type="entry name" value="His_kinase_dom"/>
</dbReference>
<evidence type="ECO:0000256" key="6">
    <source>
        <dbReference type="SAM" id="Coils"/>
    </source>
</evidence>
<dbReference type="InterPro" id="IPR035965">
    <property type="entry name" value="PAS-like_dom_sf"/>
</dbReference>
<dbReference type="PRINTS" id="PR00344">
    <property type="entry name" value="BCTRLSENSOR"/>
</dbReference>
<dbReference type="InterPro" id="IPR036097">
    <property type="entry name" value="HisK_dim/P_sf"/>
</dbReference>
<evidence type="ECO:0000259" key="8">
    <source>
        <dbReference type="PROSITE" id="PS50113"/>
    </source>
</evidence>
<dbReference type="SUPFAM" id="SSF55874">
    <property type="entry name" value="ATPase domain of HSP90 chaperone/DNA topoisomerase II/histidine kinase"/>
    <property type="match status" value="1"/>
</dbReference>
<evidence type="ECO:0000259" key="7">
    <source>
        <dbReference type="PROSITE" id="PS50109"/>
    </source>
</evidence>
<comment type="catalytic activity">
    <reaction evidence="1">
        <text>ATP + protein L-histidine = ADP + protein N-phospho-L-histidine.</text>
        <dbReference type="EC" id="2.7.13.3"/>
    </reaction>
</comment>
<sequence>MNLAMLNQILEEMKDPVAVLDLHGCLLEMNEAFVSENRRILDTTIAPGTCLHDLYCNLPDWQELLQLHFKAALAGKKRSWNAQVMHDGKLVQHYKISCKPLQDTPNTPVYILFTLRPQGKVVHCSSGKEAMLFTQKAIDHSALVITLDPAGNIVLANTFASQLLQRPAEKLQGSPFGALVTDKRKWQDIWKKLQTGISVRTEICCHTSTAPIWLDMMLQPAPGAQTYLLFGMDITGRKLLEIKRKKNDHYFGEILENLPIGLQQFTAEGISIDMNSKQRDIWGEDHALFTTPGYNLLTDPFYQHNGLSQLFAEVAHKQTPVTKEILLKYTEQEYGNVTRIHPVYFEAIVFSVSEGPGAEADLFLILTEITEKKLAEISLRKSERLLDNIIENLPVGYIQFDSFGFVQRINHTQRHFLNTPESLSGVPFNVMNDRFARMFQLDMLFTQALQQNETLRLEKKVDFSQDEQWTQLGREVCLDLTVFPVEDPVDKDMIVVALVNDITEKKLQEAENLQNQEFLLQTGKVGKIGGWEVDMTTCQVRWSAETYHIFEMELGTPLDNTAALEFYTEDSRKEIDRLIKLCKEEGKPYDAHFNIITAKGNHKRINSIGQPGYKDGKLVRLYGVCQDITEQHQIRDELSRNTELMRLFFDAIDMGYAAIERDGTLNFANKKAEAMVGHSVTEGSKIFEVFPWLADTVFYNRLQECIDKQESQSFSIYFSQPNKWYDFLLTSMRDGSISVFMWDITESRKMQKDLRKANEQLSTLNKSLLNQNKQLEDFAHITSHNLRAPIANLKALMQMHNEALSLQERELYLGMVQEVIKKIDETLNDLVEVVQIRKDINVEKEKLFFAERLQKVKDVLLVDIETSGIRLTASFDKAPVIEYPRVYLDSILQNFITNAIRYRSADRPLALHLESWEEEAYTVLTVEDNGMGIDMERFGNKLFGFRKTFHKNKDAKGIGLFITKTQVEAMGGSIRAESQPGLGTKFIITFRRE</sequence>
<keyword evidence="6" id="KW-0175">Coiled coil</keyword>
<dbReference type="SMART" id="SM00387">
    <property type="entry name" value="HATPase_c"/>
    <property type="match status" value="1"/>
</dbReference>
<dbReference type="Gene3D" id="2.10.70.100">
    <property type="match status" value="1"/>
</dbReference>
<dbReference type="Pfam" id="PF13188">
    <property type="entry name" value="PAS_8"/>
    <property type="match status" value="1"/>
</dbReference>
<name>A0ABV2T4L1_9BACT</name>
<evidence type="ECO:0000256" key="1">
    <source>
        <dbReference type="ARBA" id="ARBA00000085"/>
    </source>
</evidence>
<dbReference type="CDD" id="cd00130">
    <property type="entry name" value="PAS"/>
    <property type="match status" value="1"/>
</dbReference>
<evidence type="ECO:0000313" key="10">
    <source>
        <dbReference type="Proteomes" id="UP001549749"/>
    </source>
</evidence>
<accession>A0ABV2T4L1</accession>
<dbReference type="SMART" id="SM00091">
    <property type="entry name" value="PAS"/>
    <property type="match status" value="4"/>
</dbReference>
<reference evidence="9 10" key="1">
    <citation type="submission" date="2024-06" db="EMBL/GenBank/DDBJ databases">
        <title>Chitinophaga defluvii sp. nov., isolated from municipal sewage.</title>
        <authorList>
            <person name="Zhang L."/>
        </authorList>
    </citation>
    <scope>NUCLEOTIDE SEQUENCE [LARGE SCALE GENOMIC DNA]</scope>
    <source>
        <strain evidence="9 10">H8</strain>
    </source>
</reference>
<evidence type="ECO:0000256" key="3">
    <source>
        <dbReference type="ARBA" id="ARBA00022553"/>
    </source>
</evidence>
<keyword evidence="5" id="KW-0418">Kinase</keyword>